<name>A0A2I7SJJ1_9FLAO</name>
<evidence type="ECO:0000313" key="2">
    <source>
        <dbReference type="Proteomes" id="UP000236592"/>
    </source>
</evidence>
<dbReference type="OrthoDB" id="1441936at2"/>
<organism evidence="1 2">
    <name type="scientific">Pseudotamlana carrageenivorans</name>
    <dbReference type="NCBI Taxonomy" id="2069432"/>
    <lineage>
        <taxon>Bacteria</taxon>
        <taxon>Pseudomonadati</taxon>
        <taxon>Bacteroidota</taxon>
        <taxon>Flavobacteriia</taxon>
        <taxon>Flavobacteriales</taxon>
        <taxon>Flavobacteriaceae</taxon>
        <taxon>Pseudotamlana</taxon>
    </lineage>
</organism>
<dbReference type="RefSeq" id="WP_102996053.1">
    <property type="nucleotide sequence ID" value="NZ_CP025938.1"/>
</dbReference>
<sequence length="217" mass="25015">MKKHITPLFLLISVFIYSQNKPDLIDLTITGNQISKNSNPNQISKKWFSNVEAEFAINHEVRYDYALYDNNDRLISGKTAKLDNKTSFGILYNINYPLLNKLTLGAVSGFQYQSQLKISTLKLGGILRYHFLNYESVNINLMTAYNMALSNNIESDMANVRLGLQFPIKRTDDFIINLNIFGDYNYYVYQEIILNDINERPGSLIFRSYGFSLGIQF</sequence>
<evidence type="ECO:0008006" key="3">
    <source>
        <dbReference type="Google" id="ProtNLM"/>
    </source>
</evidence>
<protein>
    <recommendedName>
        <fullName evidence="3">Outer membrane protein beta-barrel domain-containing protein</fullName>
    </recommendedName>
</protein>
<dbReference type="Proteomes" id="UP000236592">
    <property type="component" value="Chromosome"/>
</dbReference>
<dbReference type="EMBL" id="CP025938">
    <property type="protein sequence ID" value="AUS06076.1"/>
    <property type="molecule type" value="Genomic_DNA"/>
</dbReference>
<dbReference type="AlphaFoldDB" id="A0A2I7SJJ1"/>
<keyword evidence="2" id="KW-1185">Reference proteome</keyword>
<accession>A0A2I7SJJ1</accession>
<reference evidence="2" key="1">
    <citation type="submission" date="2018-01" db="EMBL/GenBank/DDBJ databases">
        <title>Complete genome of Tamlana sp. UJ94.</title>
        <authorList>
            <person name="Jung J."/>
            <person name="Chung D."/>
            <person name="Bae S.S."/>
            <person name="Baek K."/>
        </authorList>
    </citation>
    <scope>NUCLEOTIDE SEQUENCE [LARGE SCALE GENOMIC DNA]</scope>
    <source>
        <strain evidence="2">UJ94</strain>
    </source>
</reference>
<dbReference type="KEGG" id="taj:C1A40_11705"/>
<proteinExistence type="predicted"/>
<evidence type="ECO:0000313" key="1">
    <source>
        <dbReference type="EMBL" id="AUS06076.1"/>
    </source>
</evidence>
<gene>
    <name evidence="1" type="ORF">C1A40_11705</name>
</gene>